<organism evidence="9 10">
    <name type="scientific">Keguizhuia sedimenti</name>
    <dbReference type="NCBI Taxonomy" id="3064264"/>
    <lineage>
        <taxon>Bacteria</taxon>
        <taxon>Pseudomonadati</taxon>
        <taxon>Pseudomonadota</taxon>
        <taxon>Betaproteobacteria</taxon>
        <taxon>Burkholderiales</taxon>
        <taxon>Oxalobacteraceae</taxon>
        <taxon>Keguizhuia</taxon>
    </lineage>
</organism>
<dbReference type="Proteomes" id="UP001225596">
    <property type="component" value="Unassembled WGS sequence"/>
</dbReference>
<dbReference type="Pfam" id="PF04239">
    <property type="entry name" value="DUF421"/>
    <property type="match status" value="1"/>
</dbReference>
<keyword evidence="6 7" id="KW-0472">Membrane</keyword>
<comment type="similarity">
    <text evidence="2">Belongs to the UPF0702 family.</text>
</comment>
<comment type="subcellular location">
    <subcellularLocation>
        <location evidence="1">Cell membrane</location>
        <topology evidence="1">Multi-pass membrane protein</topology>
    </subcellularLocation>
</comment>
<dbReference type="PANTHER" id="PTHR34582:SF6">
    <property type="entry name" value="UPF0702 TRANSMEMBRANE PROTEIN YCAP"/>
    <property type="match status" value="1"/>
</dbReference>
<dbReference type="EMBL" id="JAUYVH010000002">
    <property type="protein sequence ID" value="MDQ9169691.1"/>
    <property type="molecule type" value="Genomic_DNA"/>
</dbReference>
<comment type="caution">
    <text evidence="9">The sequence shown here is derived from an EMBL/GenBank/DDBJ whole genome shotgun (WGS) entry which is preliminary data.</text>
</comment>
<gene>
    <name evidence="9" type="ORF">Q8A64_04620</name>
</gene>
<evidence type="ECO:0000313" key="10">
    <source>
        <dbReference type="Proteomes" id="UP001225596"/>
    </source>
</evidence>
<evidence type="ECO:0000256" key="7">
    <source>
        <dbReference type="SAM" id="Phobius"/>
    </source>
</evidence>
<keyword evidence="10" id="KW-1185">Reference proteome</keyword>
<evidence type="ECO:0000313" key="9">
    <source>
        <dbReference type="EMBL" id="MDQ9169691.1"/>
    </source>
</evidence>
<dbReference type="InterPro" id="IPR023090">
    <property type="entry name" value="UPF0702_alpha/beta_dom_sf"/>
</dbReference>
<feature type="domain" description="YetF C-terminal" evidence="8">
    <location>
        <begin position="86"/>
        <end position="153"/>
    </location>
</feature>
<keyword evidence="5 7" id="KW-1133">Transmembrane helix</keyword>
<protein>
    <submittedName>
        <fullName evidence="9">DUF421 domain-containing protein</fullName>
    </submittedName>
</protein>
<evidence type="ECO:0000256" key="6">
    <source>
        <dbReference type="ARBA" id="ARBA00023136"/>
    </source>
</evidence>
<evidence type="ECO:0000256" key="1">
    <source>
        <dbReference type="ARBA" id="ARBA00004651"/>
    </source>
</evidence>
<evidence type="ECO:0000259" key="8">
    <source>
        <dbReference type="Pfam" id="PF04239"/>
    </source>
</evidence>
<evidence type="ECO:0000256" key="2">
    <source>
        <dbReference type="ARBA" id="ARBA00006448"/>
    </source>
</evidence>
<keyword evidence="4 7" id="KW-0812">Transmembrane</keyword>
<accession>A0ABU1BL30</accession>
<reference evidence="9 10" key="1">
    <citation type="submission" date="2023-08" db="EMBL/GenBank/DDBJ databases">
        <title>Oxalobacteraceae gen .nov., isolated from river sludge outside the plant.</title>
        <authorList>
            <person name="Zhao S.Y."/>
        </authorList>
    </citation>
    <scope>NUCLEOTIDE SEQUENCE [LARGE SCALE GENOMIC DNA]</scope>
    <source>
        <strain evidence="9 10">R-40</strain>
    </source>
</reference>
<feature type="transmembrane region" description="Helical" evidence="7">
    <location>
        <begin position="6"/>
        <end position="28"/>
    </location>
</feature>
<dbReference type="Gene3D" id="3.30.240.20">
    <property type="entry name" value="bsu07140 like domains"/>
    <property type="match status" value="1"/>
</dbReference>
<name>A0ABU1BL30_9BURK</name>
<evidence type="ECO:0000256" key="3">
    <source>
        <dbReference type="ARBA" id="ARBA00022475"/>
    </source>
</evidence>
<dbReference type="PANTHER" id="PTHR34582">
    <property type="entry name" value="UPF0702 TRANSMEMBRANE PROTEIN YCAP"/>
    <property type="match status" value="1"/>
</dbReference>
<proteinExistence type="inferred from homology"/>
<sequence>MFDMELPWWEFIARGAIVYLALLVLIRISGRRTVGQFTPFELLVVMLLSEGVSNSLSGSDESVSGGLIIAATLITLNMLIATLTARSRKAADLIDGTPVLLGRDGKVFHHVRKSMRVSEDEIQQALHEADCSLDKMKCIFLEADGSITVLQKKPE</sequence>
<dbReference type="InterPro" id="IPR007353">
    <property type="entry name" value="DUF421"/>
</dbReference>
<feature type="transmembrane region" description="Helical" evidence="7">
    <location>
        <begin position="63"/>
        <end position="83"/>
    </location>
</feature>
<keyword evidence="3" id="KW-1003">Cell membrane</keyword>
<evidence type="ECO:0000256" key="4">
    <source>
        <dbReference type="ARBA" id="ARBA00022692"/>
    </source>
</evidence>
<dbReference type="RefSeq" id="WP_338435626.1">
    <property type="nucleotide sequence ID" value="NZ_JAUYVH010000002.1"/>
</dbReference>
<evidence type="ECO:0000256" key="5">
    <source>
        <dbReference type="ARBA" id="ARBA00022989"/>
    </source>
</evidence>